<evidence type="ECO:0000256" key="1">
    <source>
        <dbReference type="ARBA" id="ARBA00022676"/>
    </source>
</evidence>
<dbReference type="InterPro" id="IPR051199">
    <property type="entry name" value="LPS_LOS_Heptosyltrfase"/>
</dbReference>
<name>A0A7X0B329_9PROT</name>
<proteinExistence type="predicted"/>
<dbReference type="PANTHER" id="PTHR30160:SF1">
    <property type="entry name" value="LIPOPOLYSACCHARIDE 1,2-N-ACETYLGLUCOSAMINETRANSFERASE-RELATED"/>
    <property type="match status" value="1"/>
</dbReference>
<accession>A0A7X0B329</accession>
<evidence type="ECO:0000313" key="3">
    <source>
        <dbReference type="EMBL" id="MBB6253810.1"/>
    </source>
</evidence>
<gene>
    <name evidence="3" type="ORF">FHS74_004386</name>
</gene>
<dbReference type="GO" id="GO:0009244">
    <property type="term" value="P:lipopolysaccharide core region biosynthetic process"/>
    <property type="evidence" value="ECO:0007669"/>
    <property type="project" value="TreeGrafter"/>
</dbReference>
<dbReference type="GO" id="GO:0005829">
    <property type="term" value="C:cytosol"/>
    <property type="evidence" value="ECO:0007669"/>
    <property type="project" value="TreeGrafter"/>
</dbReference>
<dbReference type="Pfam" id="PF01075">
    <property type="entry name" value="Glyco_transf_9"/>
    <property type="match status" value="1"/>
</dbReference>
<dbReference type="Proteomes" id="UP000539175">
    <property type="component" value="Unassembled WGS sequence"/>
</dbReference>
<keyword evidence="2 3" id="KW-0808">Transferase</keyword>
<dbReference type="RefSeq" id="WP_184805083.1">
    <property type="nucleotide sequence ID" value="NZ_JACIIZ010000013.1"/>
</dbReference>
<dbReference type="Gene3D" id="3.40.50.2000">
    <property type="entry name" value="Glycogen Phosphorylase B"/>
    <property type="match status" value="2"/>
</dbReference>
<reference evidence="3 4" key="1">
    <citation type="submission" date="2020-08" db="EMBL/GenBank/DDBJ databases">
        <title>Genomic Encyclopedia of Type Strains, Phase IV (KMG-IV): sequencing the most valuable type-strain genomes for metagenomic binning, comparative biology and taxonomic classification.</title>
        <authorList>
            <person name="Goeker M."/>
        </authorList>
    </citation>
    <scope>NUCLEOTIDE SEQUENCE [LARGE SCALE GENOMIC DNA]</scope>
    <source>
        <strain evidence="3 4">DSM 22198</strain>
    </source>
</reference>
<organism evidence="3 4">
    <name type="scientific">Nitrospirillum iridis</name>
    <dbReference type="NCBI Taxonomy" id="765888"/>
    <lineage>
        <taxon>Bacteria</taxon>
        <taxon>Pseudomonadati</taxon>
        <taxon>Pseudomonadota</taxon>
        <taxon>Alphaproteobacteria</taxon>
        <taxon>Rhodospirillales</taxon>
        <taxon>Azospirillaceae</taxon>
        <taxon>Nitrospirillum</taxon>
    </lineage>
</organism>
<dbReference type="InterPro" id="IPR002201">
    <property type="entry name" value="Glyco_trans_9"/>
</dbReference>
<protein>
    <submittedName>
        <fullName evidence="3">ADP-heptose:LPS heptosyltransferase</fullName>
    </submittedName>
</protein>
<dbReference type="PANTHER" id="PTHR30160">
    <property type="entry name" value="TETRAACYLDISACCHARIDE 4'-KINASE-RELATED"/>
    <property type="match status" value="1"/>
</dbReference>
<sequence>MLASSTADESRRDVEDAGFGDGNYGFTLNLSRDVNDGLNHELEITVELPGGMLEVLTKVQCVFADIVAPPSQPVESPLPRSNSEAVTKLQNASQVDRARSRYLEQALLSALARVDELEQRERQISAHRDRLSDELTMFKRDTERQVQIQSQAPFVYQNKDHLEIWTDTLSATARRDRWLTVLSSLGIEGGLFGLFPHDGVGDGLTIMIVGSGGIGDALYLSAVVRALGVMFPQANLFLGHANSKIKEIFKNNPFVTDAISLDYKAMTTLLATVHSLDIFDLVVDVRYVVNYTMPPKSRAPLDFVRQASYRAAEWQRYIRYRWPHLNNAFSNEVTARGMSKYDIMGYTGNIEVDRYSELDFFVNQCDEPLIQDLLGKRYITIHHGADKKMSDGNGIQTKNLPNSTWGLICGLLRQANYTVVQLGEEHEHLVSGVDVDLRGKLDLNGAAYVLKHADVHIDTEGGLVHMARAMHTVSVVAFGPTPAPFFGYPQNENIEATICNNCWWLANDWSSRCVRGNETNECMTSHSAERIVDTALRLIQPLRSLSLVQSDAKLDSLRDTWRRSSGNGGVVIASLQSVDDIRKHLPLPPRTSLYVPVEIFNDVRGNLADECDIRPHGGLYIPRNSDSLDWVAIHADSLADDLWPTIEEALRCVKDPGQVHIVLPPDTNWREQAVGALEAAQDRAIGLRYYFTVSEDTMGKKNSKKGDNSVILTFRPQQ</sequence>
<comment type="caution">
    <text evidence="3">The sequence shown here is derived from an EMBL/GenBank/DDBJ whole genome shotgun (WGS) entry which is preliminary data.</text>
</comment>
<dbReference type="SUPFAM" id="SSF53756">
    <property type="entry name" value="UDP-Glycosyltransferase/glycogen phosphorylase"/>
    <property type="match status" value="1"/>
</dbReference>
<dbReference type="GO" id="GO:0008713">
    <property type="term" value="F:ADP-heptose-lipopolysaccharide heptosyltransferase activity"/>
    <property type="evidence" value="ECO:0007669"/>
    <property type="project" value="TreeGrafter"/>
</dbReference>
<dbReference type="EMBL" id="JACIIZ010000013">
    <property type="protein sequence ID" value="MBB6253810.1"/>
    <property type="molecule type" value="Genomic_DNA"/>
</dbReference>
<evidence type="ECO:0000313" key="4">
    <source>
        <dbReference type="Proteomes" id="UP000539175"/>
    </source>
</evidence>
<evidence type="ECO:0000256" key="2">
    <source>
        <dbReference type="ARBA" id="ARBA00022679"/>
    </source>
</evidence>
<keyword evidence="1" id="KW-0328">Glycosyltransferase</keyword>
<dbReference type="AlphaFoldDB" id="A0A7X0B329"/>
<keyword evidence="4" id="KW-1185">Reference proteome</keyword>